<protein>
    <submittedName>
        <fullName evidence="1">Uncharacterized protein</fullName>
    </submittedName>
</protein>
<organism evidence="1 2">
    <name type="scientific">Candidatus Giovannonibacteria bacterium GW2011_GWA2_45_21</name>
    <dbReference type="NCBI Taxonomy" id="1618649"/>
    <lineage>
        <taxon>Bacteria</taxon>
        <taxon>Candidatus Giovannoniibacteriota</taxon>
    </lineage>
</organism>
<proteinExistence type="predicted"/>
<evidence type="ECO:0000313" key="2">
    <source>
        <dbReference type="Proteomes" id="UP000034696"/>
    </source>
</evidence>
<dbReference type="AlphaFoldDB" id="A0A0G1Q7H5"/>
<dbReference type="EMBL" id="LCKT01000015">
    <property type="protein sequence ID" value="KKU04535.1"/>
    <property type="molecule type" value="Genomic_DNA"/>
</dbReference>
<gene>
    <name evidence="1" type="ORF">UX06_C0015G0002</name>
</gene>
<reference evidence="1 2" key="1">
    <citation type="journal article" date="2015" name="Nature">
        <title>rRNA introns, odd ribosomes, and small enigmatic genomes across a large radiation of phyla.</title>
        <authorList>
            <person name="Brown C.T."/>
            <person name="Hug L.A."/>
            <person name="Thomas B.C."/>
            <person name="Sharon I."/>
            <person name="Castelle C.J."/>
            <person name="Singh A."/>
            <person name="Wilkins M.J."/>
            <person name="Williams K.H."/>
            <person name="Banfield J.F."/>
        </authorList>
    </citation>
    <scope>NUCLEOTIDE SEQUENCE [LARGE SCALE GENOMIC DNA]</scope>
</reference>
<evidence type="ECO:0000313" key="1">
    <source>
        <dbReference type="EMBL" id="KKU04535.1"/>
    </source>
</evidence>
<name>A0A0G1Q7H5_9BACT</name>
<accession>A0A0G1Q7H5</accession>
<sequence length="143" mass="16616">MNERIHREQEDDMAEMPSAEQIRLLQSEEYKTAFDALRARLDELQKDKSGFEPAWRKVEAPSGDIKPVSFPEIPHADKDIDPGFSRSAAEMFKRNEFMEEIDRFCKKYGLSVPYFTNVKQAISHIESERQKILGVSHRAEGKR</sequence>
<comment type="caution">
    <text evidence="1">The sequence shown here is derived from an EMBL/GenBank/DDBJ whole genome shotgun (WGS) entry which is preliminary data.</text>
</comment>
<dbReference type="Proteomes" id="UP000034696">
    <property type="component" value="Unassembled WGS sequence"/>
</dbReference>